<dbReference type="Pfam" id="PF01650">
    <property type="entry name" value="Peptidase_C13"/>
    <property type="match status" value="3"/>
</dbReference>
<dbReference type="PANTHER" id="PTHR12000:SF19">
    <property type="entry name" value="VACUOLAR-PROCESSING ENZYME"/>
    <property type="match status" value="1"/>
</dbReference>
<dbReference type="EMBL" id="JAUUTY010000005">
    <property type="protein sequence ID" value="KAK1630759.1"/>
    <property type="molecule type" value="Genomic_DNA"/>
</dbReference>
<organism evidence="10 11">
    <name type="scientific">Lolium multiflorum</name>
    <name type="common">Italian ryegrass</name>
    <name type="synonym">Lolium perenne subsp. multiflorum</name>
    <dbReference type="NCBI Taxonomy" id="4521"/>
    <lineage>
        <taxon>Eukaryota</taxon>
        <taxon>Viridiplantae</taxon>
        <taxon>Streptophyta</taxon>
        <taxon>Embryophyta</taxon>
        <taxon>Tracheophyta</taxon>
        <taxon>Spermatophyta</taxon>
        <taxon>Magnoliopsida</taxon>
        <taxon>Liliopsida</taxon>
        <taxon>Poales</taxon>
        <taxon>Poaceae</taxon>
        <taxon>BOP clade</taxon>
        <taxon>Pooideae</taxon>
        <taxon>Poodae</taxon>
        <taxon>Poeae</taxon>
        <taxon>Poeae Chloroplast Group 2 (Poeae type)</taxon>
        <taxon>Loliodinae</taxon>
        <taxon>Loliinae</taxon>
        <taxon>Lolium</taxon>
    </lineage>
</organism>
<dbReference type="Proteomes" id="UP001231189">
    <property type="component" value="Unassembled WGS sequence"/>
</dbReference>
<evidence type="ECO:0000256" key="2">
    <source>
        <dbReference type="ARBA" id="ARBA00022670"/>
    </source>
</evidence>
<feature type="domain" description="Legumain prodomain" evidence="9">
    <location>
        <begin position="366"/>
        <end position="418"/>
    </location>
</feature>
<evidence type="ECO:0000256" key="8">
    <source>
        <dbReference type="SAM" id="SignalP"/>
    </source>
</evidence>
<protein>
    <recommendedName>
        <fullName evidence="9">Legumain prodomain domain-containing protein</fullName>
    </recommendedName>
</protein>
<evidence type="ECO:0000256" key="1">
    <source>
        <dbReference type="ARBA" id="ARBA00009941"/>
    </source>
</evidence>
<keyword evidence="2" id="KW-0645">Protease</keyword>
<dbReference type="FunFam" id="3.40.50.1460:FF:000005">
    <property type="entry name" value="Vacuolar-processing enzyme beta-isozyme"/>
    <property type="match status" value="1"/>
</dbReference>
<evidence type="ECO:0000256" key="6">
    <source>
        <dbReference type="ARBA" id="ARBA00023157"/>
    </source>
</evidence>
<dbReference type="AlphaFoldDB" id="A0AAD8RTB0"/>
<dbReference type="GO" id="GO:0005773">
    <property type="term" value="C:vacuole"/>
    <property type="evidence" value="ECO:0007669"/>
    <property type="project" value="GOC"/>
</dbReference>
<evidence type="ECO:0000313" key="11">
    <source>
        <dbReference type="Proteomes" id="UP001231189"/>
    </source>
</evidence>
<dbReference type="Pfam" id="PF20985">
    <property type="entry name" value="Legum_prodom"/>
    <property type="match status" value="2"/>
</dbReference>
<dbReference type="Gene3D" id="1.10.132.130">
    <property type="match status" value="2"/>
</dbReference>
<comment type="caution">
    <text evidence="10">The sequence shown here is derived from an EMBL/GenBank/DDBJ whole genome shotgun (WGS) entry which is preliminary data.</text>
</comment>
<gene>
    <name evidence="10" type="ORF">QYE76_005074</name>
</gene>
<evidence type="ECO:0000256" key="4">
    <source>
        <dbReference type="ARBA" id="ARBA00022801"/>
    </source>
</evidence>
<accession>A0AAD8RTB0</accession>
<keyword evidence="5" id="KW-0788">Thiol protease</keyword>
<feature type="signal peptide" evidence="8">
    <location>
        <begin position="1"/>
        <end position="23"/>
    </location>
</feature>
<evidence type="ECO:0000256" key="5">
    <source>
        <dbReference type="ARBA" id="ARBA00022807"/>
    </source>
</evidence>
<dbReference type="Gene3D" id="3.40.50.1460">
    <property type="match status" value="3"/>
</dbReference>
<dbReference type="CDD" id="cd21115">
    <property type="entry name" value="legumain_C"/>
    <property type="match status" value="1"/>
</dbReference>
<evidence type="ECO:0000313" key="10">
    <source>
        <dbReference type="EMBL" id="KAK1630759.1"/>
    </source>
</evidence>
<dbReference type="FunFam" id="1.10.132.130:FF:000001">
    <property type="entry name" value="Vacuolar-processing enzyme beta-isozyme"/>
    <property type="match status" value="2"/>
</dbReference>
<feature type="chain" id="PRO_5042171226" description="Legumain prodomain domain-containing protein" evidence="8">
    <location>
        <begin position="24"/>
        <end position="748"/>
    </location>
</feature>
<sequence>MALLSFSLIFLFLQTQLLLLVAGEFLRLPSEQDVVGTRWAVLIAGSNEYYNYRHQADVCHAYQIMKKGGLKDENIIVFMYDDIAHNPDNPRPGVIINHPNGSDVYAGVPKDYTGKDVNANNFLAALLGDKSKLTGSGSGKVVSSGPDDHIFVYYADHGGPGVLGMPDDEEYLYANDLVQTLEKKHAGGAGYKSLAFYLEACESGSIFEGLLPGNISVYATTASNAEESSWGTYCPGDDDGAPPPEYDTCLGDLYSVSWMEDSDVHNLHMESLRQQYGVVKDRTSAHETYSLGSHVMQYGDLGLNEQSLYLFMGTDPANDNASFVGNSLPSLRGAAVNQRDADLLHFWHKYRRSAEGSTRKGEARRRLVDMMARRSYVDSNVELIGNLLFGFEEGPKVLNAVRSAGQPLVDDWDCLKYMHVCNDDIKHGGEQLGNLLPWRDDGAPPPEYDTCLGDLYSVSLMEDSDAHNLHTESLRQHYGVACESGSIFKGLLLGNISMYATTTSNTEESIWGTYCPGDDDGAPPPQCDTCLGDLYNVSWMEDNDAQNLHTESLRQQYGIVKDRTSAHETCSLGSHVMQDGDLGLNKQSIYLFMGTDPANDNASFIGNSLRSLRGAAVSQRDADLLHFWHKYRRSEEGSTQKGEARKQLVDIMARRSHVDSSVELIGNLLFSFEEGPKVLNTVRSAGQPLVDDWNYLKYIVRRFEERCETLAQYGMKHMRSVANICSVEAREEAMDKAASQACIINPPS</sequence>
<dbReference type="PRINTS" id="PR00776">
    <property type="entry name" value="HEMOGLOBNASE"/>
</dbReference>
<name>A0AAD8RTB0_LOLMU</name>
<dbReference type="GO" id="GO:0006624">
    <property type="term" value="P:vacuolar protein processing"/>
    <property type="evidence" value="ECO:0007669"/>
    <property type="project" value="TreeGrafter"/>
</dbReference>
<keyword evidence="3 8" id="KW-0732">Signal</keyword>
<dbReference type="InterPro" id="IPR046427">
    <property type="entry name" value="Legumain_prodom_sf"/>
</dbReference>
<feature type="domain" description="Legumain prodomain" evidence="9">
    <location>
        <begin position="646"/>
        <end position="742"/>
    </location>
</feature>
<dbReference type="GO" id="GO:0051603">
    <property type="term" value="P:proteolysis involved in protein catabolic process"/>
    <property type="evidence" value="ECO:0007669"/>
    <property type="project" value="TreeGrafter"/>
</dbReference>
<reference evidence="10" key="1">
    <citation type="submission" date="2023-07" db="EMBL/GenBank/DDBJ databases">
        <title>A chromosome-level genome assembly of Lolium multiflorum.</title>
        <authorList>
            <person name="Chen Y."/>
            <person name="Copetti D."/>
            <person name="Kolliker R."/>
            <person name="Studer B."/>
        </authorList>
    </citation>
    <scope>NUCLEOTIDE SEQUENCE</scope>
    <source>
        <strain evidence="10">02402/16</strain>
        <tissue evidence="10">Leaf</tissue>
    </source>
</reference>
<keyword evidence="6" id="KW-1015">Disulfide bond</keyword>
<keyword evidence="11" id="KW-1185">Reference proteome</keyword>
<evidence type="ECO:0000256" key="3">
    <source>
        <dbReference type="ARBA" id="ARBA00022729"/>
    </source>
</evidence>
<dbReference type="PANTHER" id="PTHR12000">
    <property type="entry name" value="HEMOGLOBINASE FAMILY MEMBER"/>
    <property type="match status" value="1"/>
</dbReference>
<proteinExistence type="inferred from homology"/>
<evidence type="ECO:0000259" key="9">
    <source>
        <dbReference type="Pfam" id="PF20985"/>
    </source>
</evidence>
<dbReference type="GO" id="GO:0004197">
    <property type="term" value="F:cysteine-type endopeptidase activity"/>
    <property type="evidence" value="ECO:0007669"/>
    <property type="project" value="TreeGrafter"/>
</dbReference>
<dbReference type="InterPro" id="IPR048501">
    <property type="entry name" value="Legum_prodom"/>
</dbReference>
<keyword evidence="4" id="KW-0378">Hydrolase</keyword>
<dbReference type="InterPro" id="IPR001096">
    <property type="entry name" value="Peptidase_C13"/>
</dbReference>
<evidence type="ECO:0000256" key="7">
    <source>
        <dbReference type="ARBA" id="ARBA00023180"/>
    </source>
</evidence>
<comment type="similarity">
    <text evidence="1">Belongs to the peptidase C13 family.</text>
</comment>
<keyword evidence="7" id="KW-0325">Glycoprotein</keyword>